<evidence type="ECO:0000259" key="3">
    <source>
        <dbReference type="PROSITE" id="PS50112"/>
    </source>
</evidence>
<dbReference type="InterPro" id="IPR052155">
    <property type="entry name" value="Biofilm_reg_signaling"/>
</dbReference>
<dbReference type="InterPro" id="IPR035965">
    <property type="entry name" value="PAS-like_dom_sf"/>
</dbReference>
<evidence type="ECO:0000259" key="5">
    <source>
        <dbReference type="PROSITE" id="PS50883"/>
    </source>
</evidence>
<dbReference type="GO" id="GO:0003824">
    <property type="term" value="F:catalytic activity"/>
    <property type="evidence" value="ECO:0007669"/>
    <property type="project" value="UniProtKB-ARBA"/>
</dbReference>
<dbReference type="EMBL" id="PIPO01000004">
    <property type="protein sequence ID" value="RUO32494.1"/>
    <property type="molecule type" value="Genomic_DNA"/>
</dbReference>
<dbReference type="InterPro" id="IPR001633">
    <property type="entry name" value="EAL_dom"/>
</dbReference>
<dbReference type="PROSITE" id="PS50113">
    <property type="entry name" value="PAC"/>
    <property type="match status" value="1"/>
</dbReference>
<dbReference type="Gene3D" id="3.30.450.20">
    <property type="entry name" value="PAS domain"/>
    <property type="match status" value="1"/>
</dbReference>
<feature type="transmembrane region" description="Helical" evidence="2">
    <location>
        <begin position="20"/>
        <end position="39"/>
    </location>
</feature>
<dbReference type="Pfam" id="PF13426">
    <property type="entry name" value="PAS_9"/>
    <property type="match status" value="1"/>
</dbReference>
<dbReference type="SMART" id="SM00086">
    <property type="entry name" value="PAC"/>
    <property type="match status" value="1"/>
</dbReference>
<organism evidence="8 9">
    <name type="scientific">Aliidiomarina soli</name>
    <dbReference type="NCBI Taxonomy" id="1928574"/>
    <lineage>
        <taxon>Bacteria</taxon>
        <taxon>Pseudomonadati</taxon>
        <taxon>Pseudomonadota</taxon>
        <taxon>Gammaproteobacteria</taxon>
        <taxon>Alteromonadales</taxon>
        <taxon>Idiomarinaceae</taxon>
        <taxon>Aliidiomarina</taxon>
    </lineage>
</organism>
<feature type="domain" description="GGDEF" evidence="7">
    <location>
        <begin position="286"/>
        <end position="417"/>
    </location>
</feature>
<dbReference type="Pfam" id="PF00563">
    <property type="entry name" value="EAL"/>
    <property type="match status" value="1"/>
</dbReference>
<dbReference type="InterPro" id="IPR003660">
    <property type="entry name" value="HAMP_dom"/>
</dbReference>
<name>A0A432WFF4_9GAMM</name>
<dbReference type="SUPFAM" id="SSF55073">
    <property type="entry name" value="Nucleotide cyclase"/>
    <property type="match status" value="1"/>
</dbReference>
<evidence type="ECO:0000313" key="8">
    <source>
        <dbReference type="EMBL" id="RUO32494.1"/>
    </source>
</evidence>
<comment type="cofactor">
    <cofactor evidence="1">
        <name>Mg(2+)</name>
        <dbReference type="ChEBI" id="CHEBI:18420"/>
    </cofactor>
</comment>
<dbReference type="AlphaFoldDB" id="A0A432WFF4"/>
<dbReference type="InterPro" id="IPR035919">
    <property type="entry name" value="EAL_sf"/>
</dbReference>
<reference evidence="8 9" key="1">
    <citation type="journal article" date="2011" name="Front. Microbiol.">
        <title>Genomic signatures of strain selection and enhancement in Bacillus atrophaeus var. globigii, a historical biowarfare simulant.</title>
        <authorList>
            <person name="Gibbons H.S."/>
            <person name="Broomall S.M."/>
            <person name="McNew L.A."/>
            <person name="Daligault H."/>
            <person name="Chapman C."/>
            <person name="Bruce D."/>
            <person name="Karavis M."/>
            <person name="Krepps M."/>
            <person name="McGregor P.A."/>
            <person name="Hong C."/>
            <person name="Park K.H."/>
            <person name="Akmal A."/>
            <person name="Feldman A."/>
            <person name="Lin J.S."/>
            <person name="Chang W.E."/>
            <person name="Higgs B.W."/>
            <person name="Demirev P."/>
            <person name="Lindquist J."/>
            <person name="Liem A."/>
            <person name="Fochler E."/>
            <person name="Read T.D."/>
            <person name="Tapia R."/>
            <person name="Johnson S."/>
            <person name="Bishop-Lilly K.A."/>
            <person name="Detter C."/>
            <person name="Han C."/>
            <person name="Sozhamannan S."/>
            <person name="Rosenzweig C.N."/>
            <person name="Skowronski E.W."/>
        </authorList>
    </citation>
    <scope>NUCLEOTIDE SEQUENCE [LARGE SCALE GENOMIC DNA]</scope>
    <source>
        <strain evidence="8 9">Y4G10-17</strain>
    </source>
</reference>
<keyword evidence="2" id="KW-0812">Transmembrane</keyword>
<dbReference type="InterPro" id="IPR000160">
    <property type="entry name" value="GGDEF_dom"/>
</dbReference>
<evidence type="ECO:0000256" key="2">
    <source>
        <dbReference type="SAM" id="Phobius"/>
    </source>
</evidence>
<dbReference type="NCBIfam" id="TIGR00254">
    <property type="entry name" value="GGDEF"/>
    <property type="match status" value="1"/>
</dbReference>
<evidence type="ECO:0000259" key="7">
    <source>
        <dbReference type="PROSITE" id="PS50887"/>
    </source>
</evidence>
<dbReference type="PROSITE" id="PS50885">
    <property type="entry name" value="HAMP"/>
    <property type="match status" value="1"/>
</dbReference>
<dbReference type="FunFam" id="3.30.70.270:FF:000001">
    <property type="entry name" value="Diguanylate cyclase domain protein"/>
    <property type="match status" value="1"/>
</dbReference>
<feature type="transmembrane region" description="Helical" evidence="2">
    <location>
        <begin position="48"/>
        <end position="70"/>
    </location>
</feature>
<dbReference type="CDD" id="cd01948">
    <property type="entry name" value="EAL"/>
    <property type="match status" value="1"/>
</dbReference>
<dbReference type="PROSITE" id="PS50887">
    <property type="entry name" value="GGDEF"/>
    <property type="match status" value="1"/>
</dbReference>
<feature type="domain" description="HAMP" evidence="6">
    <location>
        <begin position="68"/>
        <end position="121"/>
    </location>
</feature>
<dbReference type="CDD" id="cd01949">
    <property type="entry name" value="GGDEF"/>
    <property type="match status" value="1"/>
</dbReference>
<dbReference type="SMART" id="SM00304">
    <property type="entry name" value="HAMP"/>
    <property type="match status" value="1"/>
</dbReference>
<proteinExistence type="predicted"/>
<dbReference type="Gene3D" id="3.20.20.450">
    <property type="entry name" value="EAL domain"/>
    <property type="match status" value="1"/>
</dbReference>
<dbReference type="CDD" id="cd06225">
    <property type="entry name" value="HAMP"/>
    <property type="match status" value="1"/>
</dbReference>
<gene>
    <name evidence="8" type="ORF">CWE14_10135</name>
</gene>
<feature type="domain" description="PAS" evidence="3">
    <location>
        <begin position="129"/>
        <end position="199"/>
    </location>
</feature>
<keyword evidence="2" id="KW-1133">Transmembrane helix</keyword>
<feature type="domain" description="PAC" evidence="4">
    <location>
        <begin position="200"/>
        <end position="254"/>
    </location>
</feature>
<dbReference type="SUPFAM" id="SSF158472">
    <property type="entry name" value="HAMP domain-like"/>
    <property type="match status" value="1"/>
</dbReference>
<dbReference type="PANTHER" id="PTHR44757">
    <property type="entry name" value="DIGUANYLATE CYCLASE DGCP"/>
    <property type="match status" value="1"/>
</dbReference>
<dbReference type="PROSITE" id="PS50883">
    <property type="entry name" value="EAL"/>
    <property type="match status" value="1"/>
</dbReference>
<evidence type="ECO:0000313" key="9">
    <source>
        <dbReference type="Proteomes" id="UP000287823"/>
    </source>
</evidence>
<dbReference type="Proteomes" id="UP000287823">
    <property type="component" value="Unassembled WGS sequence"/>
</dbReference>
<dbReference type="SMART" id="SM00052">
    <property type="entry name" value="EAL"/>
    <property type="match status" value="1"/>
</dbReference>
<dbReference type="InterPro" id="IPR001610">
    <property type="entry name" value="PAC"/>
</dbReference>
<dbReference type="InterPro" id="IPR000700">
    <property type="entry name" value="PAS-assoc_C"/>
</dbReference>
<dbReference type="SUPFAM" id="SSF141868">
    <property type="entry name" value="EAL domain-like"/>
    <property type="match status" value="1"/>
</dbReference>
<dbReference type="PROSITE" id="PS50112">
    <property type="entry name" value="PAS"/>
    <property type="match status" value="1"/>
</dbReference>
<dbReference type="GO" id="GO:0007165">
    <property type="term" value="P:signal transduction"/>
    <property type="evidence" value="ECO:0007669"/>
    <property type="project" value="InterPro"/>
</dbReference>
<evidence type="ECO:0000259" key="4">
    <source>
        <dbReference type="PROSITE" id="PS50113"/>
    </source>
</evidence>
<dbReference type="SMART" id="SM00091">
    <property type="entry name" value="PAS"/>
    <property type="match status" value="1"/>
</dbReference>
<dbReference type="NCBIfam" id="TIGR00229">
    <property type="entry name" value="sensory_box"/>
    <property type="match status" value="1"/>
</dbReference>
<dbReference type="SMART" id="SM00267">
    <property type="entry name" value="GGDEF"/>
    <property type="match status" value="1"/>
</dbReference>
<dbReference type="Pfam" id="PF00672">
    <property type="entry name" value="HAMP"/>
    <property type="match status" value="1"/>
</dbReference>
<keyword evidence="9" id="KW-1185">Reference proteome</keyword>
<dbReference type="RefSeq" id="WP_126799269.1">
    <property type="nucleotide sequence ID" value="NZ_PIPO01000004.1"/>
</dbReference>
<evidence type="ECO:0000256" key="1">
    <source>
        <dbReference type="ARBA" id="ARBA00001946"/>
    </source>
</evidence>
<dbReference type="InterPro" id="IPR029787">
    <property type="entry name" value="Nucleotide_cyclase"/>
</dbReference>
<accession>A0A432WFF4</accession>
<sequence length="681" mass="77625">MKSWVENLLSYRMAFSRWLWLYTLLMIALIGLSLLPLIARGSEHNERLILLTILIIALALFFTLSTVRYFRSFMSRIGDFARALARGDFHTQLPTRHDQGEVGAIFRALQQMQDKLQRSFNELRNEEQSNALLVQAINQSSNSVMVTDLSARILYVNDAFVDNTGYQRDEIIGQTPRLIQSGKTSPEVYQQMRALLQQGKSWRGELINRRRDESEFIETVTISPVRDQDGHIYRYMAVKEDITEMRRAQDSIERLAYFDPLTDLPNRRYFLDQLNRRISHAKRHQQSFALLFIDLNRFKEINDAQGHVVGDQVLLEVARRFASEVRDEDILARLGGDEFVLLIAESGTDFIHALVRRLLGTLRYGVRMKEGRFDISASVGVSLYPRHGSSSTDLLRHADIAMYQAKATTEAVVLYERHMSERIEREVVIAGRLQDALTTGEGLQLHAQPQVDLRSGRLTGAEILLRWHDELIGRISPGDFIPVAEERGLIAILDRFVIEQSCKQLALWHEQALALPGPLSVNVSMPLFEQDDFVDWLQACMRRHQIDVSALELEITESGLMHNPAQALSVAERLRQCGIALAIDDFGTGYSSLAYLKQFAANKVKIDQSFIRNIDADERSQTIVKATIHMVQELGMKVLAEGVEREQEATLLLSYGCGLGQGYLYNKPMPLDEFATRWLGR</sequence>
<dbReference type="InterPro" id="IPR000014">
    <property type="entry name" value="PAS"/>
</dbReference>
<dbReference type="Pfam" id="PF00990">
    <property type="entry name" value="GGDEF"/>
    <property type="match status" value="1"/>
</dbReference>
<dbReference type="Gene3D" id="6.10.340.10">
    <property type="match status" value="1"/>
</dbReference>
<protein>
    <recommendedName>
        <fullName evidence="10">PAS domain S-box protein</fullName>
    </recommendedName>
</protein>
<dbReference type="PANTHER" id="PTHR44757:SF2">
    <property type="entry name" value="BIOFILM ARCHITECTURE MAINTENANCE PROTEIN MBAA"/>
    <property type="match status" value="1"/>
</dbReference>
<dbReference type="GO" id="GO:0016020">
    <property type="term" value="C:membrane"/>
    <property type="evidence" value="ECO:0007669"/>
    <property type="project" value="InterPro"/>
</dbReference>
<dbReference type="Gene3D" id="3.30.70.270">
    <property type="match status" value="1"/>
</dbReference>
<keyword evidence="2" id="KW-0472">Membrane</keyword>
<evidence type="ECO:0000259" key="6">
    <source>
        <dbReference type="PROSITE" id="PS50885"/>
    </source>
</evidence>
<dbReference type="InterPro" id="IPR043128">
    <property type="entry name" value="Rev_trsase/Diguanyl_cyclase"/>
</dbReference>
<evidence type="ECO:0008006" key="10">
    <source>
        <dbReference type="Google" id="ProtNLM"/>
    </source>
</evidence>
<feature type="domain" description="EAL" evidence="5">
    <location>
        <begin position="426"/>
        <end position="681"/>
    </location>
</feature>
<dbReference type="SUPFAM" id="SSF55785">
    <property type="entry name" value="PYP-like sensor domain (PAS domain)"/>
    <property type="match status" value="1"/>
</dbReference>
<dbReference type="CDD" id="cd00130">
    <property type="entry name" value="PAS"/>
    <property type="match status" value="1"/>
</dbReference>
<comment type="caution">
    <text evidence="8">The sequence shown here is derived from an EMBL/GenBank/DDBJ whole genome shotgun (WGS) entry which is preliminary data.</text>
</comment>